<dbReference type="EMBL" id="GL732610">
    <property type="protein sequence ID" value="EFX71403.1"/>
    <property type="molecule type" value="Genomic_DNA"/>
</dbReference>
<dbReference type="HOGENOM" id="CLU_294978_0_0_1"/>
<feature type="domain" description="Tudor" evidence="7">
    <location>
        <begin position="558"/>
        <end position="630"/>
    </location>
</feature>
<sequence length="1027" mass="115005">MAFSDHVNEFKNLTLRDIRRSREIIQEFLDATYGTAENAVESLFRNTNDPDVLKNLDDMNTVLKITTMEFNSASSTVNVMLIDYGEIITTTVNQLYPMQPKFCQEPAHGLLCCVHDLEPANQIWDLEAIVFFNQSCEDITATFHCPPKEHVNTDAFSIYFPDYHVSLQKRDCKKNADIRLAMISEGMGISSHLPKLPQTLPNVVTNLLPEASASLPKESLKESDRNQIASNKSSKTHEAVEEFQTPESSRGKSSALNDPVVDSHSSQNSVIELSNSTNSSLKPRINSALPNSRTSSFPNSNAKEFMSALNTPSPSIASQQQNTENQRSNRPFQDGNLMNFNQTSPSGSADVGQSSSSTDQMAKIRAVPFSNFPANPVTNNMADDVDDLFFIPHANRAVPIQPYDSDQQSLDPSPYDGPFREPSDPQLLNKFLDCVNLSTSFTQQLSVVNSEVDTQSFFTATSQMQSPNHQEFSHGNLNPGWESQKTPISLDYQFGSILKPRSLPMLGSSKTIQCCFSHVISPSHFYVHLLDEIPSLVRPLSERLNELYKNSEEVPVTQPEVGSFWVVQEPQSQFWSRAKILSVDINDEIGWKTPGKTKHPTCTVFLVDWGNVDVIPISQLRPLVKELLDIPCLALRCRLDGIYPFERSLNCEEWSSHATDKFMELAGIDNELTALVSSTNLGRNGAISLLLLQDGNEDKYSLNEQLVFLRCASSDVFQQAAALSIHISEESEIADEETEWGDPMVDDYYSPMNTPALNTENYDSVTTGYIPKDEERICRFYAAKGSCYKGIKCDQLHSNPRKNVFTEDTIEVYVDVPSLPSLVSGSLIHIQVTCVTNAFRFYAILPHGTRNLQNLFADDDDGETLETMQQALQEEYSSNYFSRRMTLAPSAGDVVIAKSPEDNRWYRGRVMEEKENDYFAIYFLDYGNAQPVHLRNLCNPVPRFIHLPAQAVEMYLNGIDTSQAADTIQAKNVLVSLVKNRDLVARVVHTIPFICVDLYNTSGPAEIDIATEMVRRKATTADLLYHS</sequence>
<dbReference type="GO" id="GO:0008270">
    <property type="term" value="F:zinc ion binding"/>
    <property type="evidence" value="ECO:0007669"/>
    <property type="project" value="UniProtKB-KW"/>
</dbReference>
<dbReference type="Proteomes" id="UP000000305">
    <property type="component" value="Unassembled WGS sequence"/>
</dbReference>
<evidence type="ECO:0000256" key="4">
    <source>
        <dbReference type="PROSITE-ProRule" id="PRU00723"/>
    </source>
</evidence>
<dbReference type="SUPFAM" id="SSF90229">
    <property type="entry name" value="CCCH zinc finger"/>
    <property type="match status" value="1"/>
</dbReference>
<dbReference type="PROSITE" id="PS50103">
    <property type="entry name" value="ZF_C3H1"/>
    <property type="match status" value="1"/>
</dbReference>
<dbReference type="InterPro" id="IPR036855">
    <property type="entry name" value="Znf_CCCH_sf"/>
</dbReference>
<evidence type="ECO:0000313" key="8">
    <source>
        <dbReference type="EMBL" id="EFX71403.1"/>
    </source>
</evidence>
<evidence type="ECO:0000256" key="5">
    <source>
        <dbReference type="SAM" id="MobiDB-lite"/>
    </source>
</evidence>
<evidence type="ECO:0000256" key="3">
    <source>
        <dbReference type="ARBA" id="ARBA00022833"/>
    </source>
</evidence>
<keyword evidence="3 4" id="KW-0862">Zinc</keyword>
<dbReference type="InterPro" id="IPR000571">
    <property type="entry name" value="Znf_CCCH"/>
</dbReference>
<keyword evidence="9" id="KW-1185">Reference proteome</keyword>
<dbReference type="PANTHER" id="PTHR22948">
    <property type="entry name" value="TUDOR DOMAIN CONTAINING PROTEIN"/>
    <property type="match status" value="1"/>
</dbReference>
<feature type="compositionally biased region" description="Polar residues" evidence="5">
    <location>
        <begin position="288"/>
        <end position="343"/>
    </location>
</feature>
<dbReference type="InterPro" id="IPR002999">
    <property type="entry name" value="Tudor"/>
</dbReference>
<evidence type="ECO:0000256" key="1">
    <source>
        <dbReference type="ARBA" id="ARBA00022723"/>
    </source>
</evidence>
<dbReference type="Pfam" id="PF00567">
    <property type="entry name" value="TUDOR"/>
    <property type="match status" value="2"/>
</dbReference>
<evidence type="ECO:0000259" key="6">
    <source>
        <dbReference type="PROSITE" id="PS50103"/>
    </source>
</evidence>
<accession>E9HA69</accession>
<dbReference type="InParanoid" id="E9HA69"/>
<dbReference type="Gene3D" id="2.40.50.90">
    <property type="match status" value="3"/>
</dbReference>
<feature type="compositionally biased region" description="Low complexity" evidence="5">
    <location>
        <begin position="344"/>
        <end position="357"/>
    </location>
</feature>
<dbReference type="GO" id="GO:0005737">
    <property type="term" value="C:cytoplasm"/>
    <property type="evidence" value="ECO:0007669"/>
    <property type="project" value="UniProtKB-ARBA"/>
</dbReference>
<feature type="domain" description="Tudor" evidence="7">
    <location>
        <begin position="888"/>
        <end position="947"/>
    </location>
</feature>
<dbReference type="InterPro" id="IPR050621">
    <property type="entry name" value="Tudor_domain_containing"/>
</dbReference>
<feature type="zinc finger region" description="C3H1-type" evidence="4">
    <location>
        <begin position="772"/>
        <end position="800"/>
    </location>
</feature>
<feature type="domain" description="C3H1-type" evidence="6">
    <location>
        <begin position="772"/>
        <end position="800"/>
    </location>
</feature>
<dbReference type="SUPFAM" id="SSF63748">
    <property type="entry name" value="Tudor/PWWP/MBT"/>
    <property type="match status" value="3"/>
</dbReference>
<feature type="compositionally biased region" description="Polar residues" evidence="5">
    <location>
        <begin position="245"/>
        <end position="256"/>
    </location>
</feature>
<dbReference type="KEGG" id="dpx:DAPPUDRAFT_255836"/>
<evidence type="ECO:0000259" key="7">
    <source>
        <dbReference type="PROSITE" id="PS50304"/>
    </source>
</evidence>
<evidence type="ECO:0008006" key="10">
    <source>
        <dbReference type="Google" id="ProtNLM"/>
    </source>
</evidence>
<dbReference type="AlphaFoldDB" id="E9HA69"/>
<feature type="region of interest" description="Disordered" evidence="5">
    <location>
        <begin position="215"/>
        <end position="359"/>
    </location>
</feature>
<organism evidence="8 9">
    <name type="scientific">Daphnia pulex</name>
    <name type="common">Water flea</name>
    <dbReference type="NCBI Taxonomy" id="6669"/>
    <lineage>
        <taxon>Eukaryota</taxon>
        <taxon>Metazoa</taxon>
        <taxon>Ecdysozoa</taxon>
        <taxon>Arthropoda</taxon>
        <taxon>Crustacea</taxon>
        <taxon>Branchiopoda</taxon>
        <taxon>Diplostraca</taxon>
        <taxon>Cladocera</taxon>
        <taxon>Anomopoda</taxon>
        <taxon>Daphniidae</taxon>
        <taxon>Daphnia</taxon>
    </lineage>
</organism>
<dbReference type="OrthoDB" id="6359713at2759"/>
<name>E9HA69_DAPPU</name>
<evidence type="ECO:0000313" key="9">
    <source>
        <dbReference type="Proteomes" id="UP000000305"/>
    </source>
</evidence>
<dbReference type="PROSITE" id="PS50304">
    <property type="entry name" value="TUDOR"/>
    <property type="match status" value="2"/>
</dbReference>
<proteinExistence type="predicted"/>
<dbReference type="InterPro" id="IPR035437">
    <property type="entry name" value="SNase_OB-fold_sf"/>
</dbReference>
<dbReference type="PANTHER" id="PTHR22948:SF76">
    <property type="entry name" value="FI20010P1-RELATED"/>
    <property type="match status" value="1"/>
</dbReference>
<dbReference type="Gene3D" id="2.30.30.140">
    <property type="match status" value="2"/>
</dbReference>
<dbReference type="eggNOG" id="KOG2039">
    <property type="taxonomic scope" value="Eukaryota"/>
</dbReference>
<protein>
    <recommendedName>
        <fullName evidence="10">Tudor domain-containing protein</fullName>
    </recommendedName>
</protein>
<feature type="compositionally biased region" description="Polar residues" evidence="5">
    <location>
        <begin position="263"/>
        <end position="281"/>
    </location>
</feature>
<dbReference type="SMART" id="SM00333">
    <property type="entry name" value="TUDOR"/>
    <property type="match status" value="2"/>
</dbReference>
<gene>
    <name evidence="8" type="ORF">DAPPUDRAFT_255836</name>
</gene>
<keyword evidence="2 4" id="KW-0863">Zinc-finger</keyword>
<keyword evidence="1 4" id="KW-0479">Metal-binding</keyword>
<reference evidence="8 9" key="1">
    <citation type="journal article" date="2011" name="Science">
        <title>The ecoresponsive genome of Daphnia pulex.</title>
        <authorList>
            <person name="Colbourne J.K."/>
            <person name="Pfrender M.E."/>
            <person name="Gilbert D."/>
            <person name="Thomas W.K."/>
            <person name="Tucker A."/>
            <person name="Oakley T.H."/>
            <person name="Tokishita S."/>
            <person name="Aerts A."/>
            <person name="Arnold G.J."/>
            <person name="Basu M.K."/>
            <person name="Bauer D.J."/>
            <person name="Caceres C.E."/>
            <person name="Carmel L."/>
            <person name="Casola C."/>
            <person name="Choi J.H."/>
            <person name="Detter J.C."/>
            <person name="Dong Q."/>
            <person name="Dusheyko S."/>
            <person name="Eads B.D."/>
            <person name="Frohlich T."/>
            <person name="Geiler-Samerotte K.A."/>
            <person name="Gerlach D."/>
            <person name="Hatcher P."/>
            <person name="Jogdeo S."/>
            <person name="Krijgsveld J."/>
            <person name="Kriventseva E.V."/>
            <person name="Kultz D."/>
            <person name="Laforsch C."/>
            <person name="Lindquist E."/>
            <person name="Lopez J."/>
            <person name="Manak J.R."/>
            <person name="Muller J."/>
            <person name="Pangilinan J."/>
            <person name="Patwardhan R.P."/>
            <person name="Pitluck S."/>
            <person name="Pritham E.J."/>
            <person name="Rechtsteiner A."/>
            <person name="Rho M."/>
            <person name="Rogozin I.B."/>
            <person name="Sakarya O."/>
            <person name="Salamov A."/>
            <person name="Schaack S."/>
            <person name="Shapiro H."/>
            <person name="Shiga Y."/>
            <person name="Skalitzky C."/>
            <person name="Smith Z."/>
            <person name="Souvorov A."/>
            <person name="Sung W."/>
            <person name="Tang Z."/>
            <person name="Tsuchiya D."/>
            <person name="Tu H."/>
            <person name="Vos H."/>
            <person name="Wang M."/>
            <person name="Wolf Y.I."/>
            <person name="Yamagata H."/>
            <person name="Yamada T."/>
            <person name="Ye Y."/>
            <person name="Shaw J.R."/>
            <person name="Andrews J."/>
            <person name="Crease T.J."/>
            <person name="Tang H."/>
            <person name="Lucas S.M."/>
            <person name="Robertson H.M."/>
            <person name="Bork P."/>
            <person name="Koonin E.V."/>
            <person name="Zdobnov E.M."/>
            <person name="Grigoriev I.V."/>
            <person name="Lynch M."/>
            <person name="Boore J.L."/>
        </authorList>
    </citation>
    <scope>NUCLEOTIDE SEQUENCE [LARGE SCALE GENOMIC DNA]</scope>
</reference>
<evidence type="ECO:0000256" key="2">
    <source>
        <dbReference type="ARBA" id="ARBA00022771"/>
    </source>
</evidence>